<dbReference type="AlphaFoldDB" id="A0AAV0WCA0"/>
<dbReference type="EMBL" id="CARXXK010000002">
    <property type="protein sequence ID" value="CAI6353393.1"/>
    <property type="molecule type" value="Genomic_DNA"/>
</dbReference>
<dbReference type="Proteomes" id="UP001160148">
    <property type="component" value="Unassembled WGS sequence"/>
</dbReference>
<proteinExistence type="predicted"/>
<name>A0AAV0WCA0_9HEMI</name>
<keyword evidence="2" id="KW-1185">Reference proteome</keyword>
<protein>
    <submittedName>
        <fullName evidence="1">Uncharacterized protein</fullName>
    </submittedName>
</protein>
<organism evidence="1 2">
    <name type="scientific">Macrosiphum euphorbiae</name>
    <name type="common">potato aphid</name>
    <dbReference type="NCBI Taxonomy" id="13131"/>
    <lineage>
        <taxon>Eukaryota</taxon>
        <taxon>Metazoa</taxon>
        <taxon>Ecdysozoa</taxon>
        <taxon>Arthropoda</taxon>
        <taxon>Hexapoda</taxon>
        <taxon>Insecta</taxon>
        <taxon>Pterygota</taxon>
        <taxon>Neoptera</taxon>
        <taxon>Paraneoptera</taxon>
        <taxon>Hemiptera</taxon>
        <taxon>Sternorrhyncha</taxon>
        <taxon>Aphidomorpha</taxon>
        <taxon>Aphidoidea</taxon>
        <taxon>Aphididae</taxon>
        <taxon>Macrosiphini</taxon>
        <taxon>Macrosiphum</taxon>
    </lineage>
</organism>
<dbReference type="PANTHER" id="PTHR47331">
    <property type="entry name" value="PHD-TYPE DOMAIN-CONTAINING PROTEIN"/>
    <property type="match status" value="1"/>
</dbReference>
<comment type="caution">
    <text evidence="1">The sequence shown here is derived from an EMBL/GenBank/DDBJ whole genome shotgun (WGS) entry which is preliminary data.</text>
</comment>
<gene>
    <name evidence="1" type="ORF">MEUPH1_LOCUS9520</name>
</gene>
<dbReference type="Pfam" id="PF05380">
    <property type="entry name" value="Peptidase_A17"/>
    <property type="match status" value="1"/>
</dbReference>
<reference evidence="1 2" key="1">
    <citation type="submission" date="2023-01" db="EMBL/GenBank/DDBJ databases">
        <authorList>
            <person name="Whitehead M."/>
        </authorList>
    </citation>
    <scope>NUCLEOTIDE SEQUENCE [LARGE SCALE GENOMIC DNA]</scope>
</reference>
<evidence type="ECO:0000313" key="1">
    <source>
        <dbReference type="EMBL" id="CAI6353393.1"/>
    </source>
</evidence>
<dbReference type="PANTHER" id="PTHR47331:SF1">
    <property type="entry name" value="GAG-LIKE PROTEIN"/>
    <property type="match status" value="1"/>
</dbReference>
<accession>A0AAV0WCA0</accession>
<sequence>MDEYLGGAMSKTGAIKLRDNLISIMSKAGLELRKWLSNDPELIVDVHSDNNSIRAMGELMTKILGLHWKSDDDMLFYTVQQVEVNAPITKRKILSEIATIFDPLGLLGPVIIIAKIIMQSLWQLKINWDDVLPDNICVEWQRYRGGLPSLNHLRIPP</sequence>
<evidence type="ECO:0000313" key="2">
    <source>
        <dbReference type="Proteomes" id="UP001160148"/>
    </source>
</evidence>
<dbReference type="InterPro" id="IPR008042">
    <property type="entry name" value="Retrotrans_Pao"/>
</dbReference>